<protein>
    <recommendedName>
        <fullName evidence="4">DUF551 domain-containing protein</fullName>
    </recommendedName>
</protein>
<evidence type="ECO:0008006" key="4">
    <source>
        <dbReference type="Google" id="ProtNLM"/>
    </source>
</evidence>
<evidence type="ECO:0000259" key="2">
    <source>
        <dbReference type="Pfam" id="PF25311"/>
    </source>
</evidence>
<dbReference type="InterPro" id="IPR007539">
    <property type="entry name" value="DUF551"/>
</dbReference>
<feature type="domain" description="WDGH" evidence="2">
    <location>
        <begin position="38"/>
        <end position="132"/>
    </location>
</feature>
<feature type="domain" description="DUF551" evidence="1">
    <location>
        <begin position="146"/>
        <end position="198"/>
    </location>
</feature>
<dbReference type="InterPro" id="IPR057362">
    <property type="entry name" value="WDGH"/>
</dbReference>
<reference evidence="3" key="1">
    <citation type="journal article" date="2021" name="Proc. Natl. Acad. Sci. U.S.A.">
        <title>A Catalog of Tens of Thousands of Viruses from Human Metagenomes Reveals Hidden Associations with Chronic Diseases.</title>
        <authorList>
            <person name="Tisza M.J."/>
            <person name="Buck C.B."/>
        </authorList>
    </citation>
    <scope>NUCLEOTIDE SEQUENCE</scope>
    <source>
        <strain evidence="3">CtuIn11</strain>
    </source>
</reference>
<evidence type="ECO:0000313" key="3">
    <source>
        <dbReference type="EMBL" id="DAF50444.1"/>
    </source>
</evidence>
<name>A0A8S5SHC1_9CAUD</name>
<accession>A0A8S5SHC1</accession>
<dbReference type="Pfam" id="PF25311">
    <property type="entry name" value="WDGH"/>
    <property type="match status" value="1"/>
</dbReference>
<evidence type="ECO:0000259" key="1">
    <source>
        <dbReference type="Pfam" id="PF04448"/>
    </source>
</evidence>
<dbReference type="EMBL" id="BK032596">
    <property type="protein sequence ID" value="DAF50444.1"/>
    <property type="molecule type" value="Genomic_DNA"/>
</dbReference>
<dbReference type="Pfam" id="PF04448">
    <property type="entry name" value="DUF551"/>
    <property type="match status" value="1"/>
</dbReference>
<organism evidence="3">
    <name type="scientific">Myoviridae sp. ctuIn11</name>
    <dbReference type="NCBI Taxonomy" id="2827715"/>
    <lineage>
        <taxon>Viruses</taxon>
        <taxon>Duplodnaviria</taxon>
        <taxon>Heunggongvirae</taxon>
        <taxon>Uroviricota</taxon>
        <taxon>Caudoviricetes</taxon>
    </lineage>
</organism>
<proteinExistence type="predicted"/>
<sequence length="204" mass="23131">MDEYIERGSAMRTAHILRPEDEELMSAISIIPAVDVEKMSDGYHTFADLYEQRLILSAALAKNNPHAWKSKRHEDGSVPFGGGWFIMGFDTDEGCYTYHYELKDWDLFQCKELDKGRPWDGHTSRDVRRLLSIPAADVAPVRHGMWISVKDRLPEPTYCVLVVGAYGEMEVDALGTDGEWMGMVEDVTHWMPLPKPPKGDTGNE</sequence>